<sequence>MFKRLLGFLSTDIAIDLGTANTLVFMPKKGIVLDQPTVVAIRQGDAGRSIAAVGTEAKQMLGRTPMGLSAIRPLKDGVIADLEMTEVLLVRFLQKIQHKPVLKQNLRVLVSVPCKATLLERRAIKEAADGAGANEIRLIDRPMAAALGAGLPVDTACGSMIVDIGAGTTEIAVISLLGSVYSDSIRTGGDVLNERIVTYIRRQYGCLIGETTAEHIKQELGMAMVLDEQIPELEVRGRHLSAGVPTAIKVNAQEISTALQEPLRNIVNAIKNALEDMPAELSADIAERGIMLTGGTALLRHLDKFLLQEVGLPVIVAEEPLTCVIRGMGQALAYLDNPAYDSLFVH</sequence>
<proteinExistence type="inferred from homology"/>
<dbReference type="OrthoDB" id="9768127at2"/>
<accession>A0A2T5ITT4</accession>
<dbReference type="CDD" id="cd10225">
    <property type="entry name" value="ASKHA_NBD_MreB-like"/>
    <property type="match status" value="1"/>
</dbReference>
<keyword evidence="4 6" id="KW-0133">Cell shape</keyword>
<dbReference type="AlphaFoldDB" id="A0A2T5ITT4"/>
<evidence type="ECO:0000256" key="2">
    <source>
        <dbReference type="ARBA" id="ARBA00022741"/>
    </source>
</evidence>
<keyword evidence="1 6" id="KW-0963">Cytoplasm</keyword>
<feature type="binding site" evidence="6">
    <location>
        <begin position="214"/>
        <end position="217"/>
    </location>
    <ligand>
        <name>ATP</name>
        <dbReference type="ChEBI" id="CHEBI:30616"/>
    </ligand>
</feature>
<dbReference type="InterPro" id="IPR056546">
    <property type="entry name" value="MreB_MamK-like"/>
</dbReference>
<feature type="binding site" evidence="6">
    <location>
        <begin position="166"/>
        <end position="168"/>
    </location>
    <ligand>
        <name>ATP</name>
        <dbReference type="ChEBI" id="CHEBI:30616"/>
    </ligand>
</feature>
<keyword evidence="8" id="KW-1185">Reference proteome</keyword>
<keyword evidence="2 6" id="KW-0547">Nucleotide-binding</keyword>
<evidence type="ECO:0000256" key="5">
    <source>
        <dbReference type="ARBA" id="ARBA00023458"/>
    </source>
</evidence>
<dbReference type="GO" id="GO:0008360">
    <property type="term" value="P:regulation of cell shape"/>
    <property type="evidence" value="ECO:0007669"/>
    <property type="project" value="UniProtKB-UniRule"/>
</dbReference>
<dbReference type="Gene3D" id="3.30.420.40">
    <property type="match status" value="3"/>
</dbReference>
<dbReference type="InterPro" id="IPR043129">
    <property type="entry name" value="ATPase_NBD"/>
</dbReference>
<comment type="subunit">
    <text evidence="6">Forms polymers.</text>
</comment>
<evidence type="ECO:0000313" key="8">
    <source>
        <dbReference type="Proteomes" id="UP000244223"/>
    </source>
</evidence>
<dbReference type="Proteomes" id="UP000244223">
    <property type="component" value="Unassembled WGS sequence"/>
</dbReference>
<dbReference type="PRINTS" id="PR01652">
    <property type="entry name" value="SHAPEPROTEIN"/>
</dbReference>
<dbReference type="HAMAP" id="MF_02207">
    <property type="entry name" value="MreB"/>
    <property type="match status" value="1"/>
</dbReference>
<organism evidence="7 8">
    <name type="scientific">Agitococcus lubricus</name>
    <dbReference type="NCBI Taxonomy" id="1077255"/>
    <lineage>
        <taxon>Bacteria</taxon>
        <taxon>Pseudomonadati</taxon>
        <taxon>Pseudomonadota</taxon>
        <taxon>Gammaproteobacteria</taxon>
        <taxon>Moraxellales</taxon>
        <taxon>Moraxellaceae</taxon>
        <taxon>Agitococcus</taxon>
    </lineage>
</organism>
<dbReference type="RefSeq" id="WP_107866840.1">
    <property type="nucleotide sequence ID" value="NZ_QAON01000020.1"/>
</dbReference>
<gene>
    <name evidence="6" type="primary">mreB</name>
    <name evidence="7" type="ORF">C8N29_12039</name>
</gene>
<dbReference type="NCBIfam" id="NF010539">
    <property type="entry name" value="PRK13927.1"/>
    <property type="match status" value="1"/>
</dbReference>
<evidence type="ECO:0000256" key="3">
    <source>
        <dbReference type="ARBA" id="ARBA00022840"/>
    </source>
</evidence>
<comment type="similarity">
    <text evidence="5 6">Belongs to the FtsA/MreB family.</text>
</comment>
<comment type="caution">
    <text evidence="6">Lacks conserved residue(s) required for the propagation of feature annotation.</text>
</comment>
<dbReference type="Pfam" id="PF06723">
    <property type="entry name" value="MreB_Mbl"/>
    <property type="match status" value="1"/>
</dbReference>
<dbReference type="EMBL" id="QAON01000020">
    <property type="protein sequence ID" value="PTQ87233.1"/>
    <property type="molecule type" value="Genomic_DNA"/>
</dbReference>
<dbReference type="GO" id="GO:0000902">
    <property type="term" value="P:cell morphogenesis"/>
    <property type="evidence" value="ECO:0007669"/>
    <property type="project" value="InterPro"/>
</dbReference>
<dbReference type="GO" id="GO:0005737">
    <property type="term" value="C:cytoplasm"/>
    <property type="evidence" value="ECO:0007669"/>
    <property type="project" value="UniProtKB-SubCell"/>
</dbReference>
<comment type="caution">
    <text evidence="7">The sequence shown here is derived from an EMBL/GenBank/DDBJ whole genome shotgun (WGS) entry which is preliminary data.</text>
</comment>
<dbReference type="SUPFAM" id="SSF53067">
    <property type="entry name" value="Actin-like ATPase domain"/>
    <property type="match status" value="2"/>
</dbReference>
<protein>
    <recommendedName>
        <fullName evidence="6">Cell shape-determining protein MreB</fullName>
    </recommendedName>
</protein>
<evidence type="ECO:0000313" key="7">
    <source>
        <dbReference type="EMBL" id="PTQ87233.1"/>
    </source>
</evidence>
<dbReference type="GO" id="GO:0005524">
    <property type="term" value="F:ATP binding"/>
    <property type="evidence" value="ECO:0007669"/>
    <property type="project" value="UniProtKB-KW"/>
</dbReference>
<comment type="subcellular location">
    <subcellularLocation>
        <location evidence="6">Cytoplasm</location>
    </subcellularLocation>
    <text evidence="6">Membrane-associated.</text>
</comment>
<comment type="function">
    <text evidence="6">Forms membrane-associated dynamic filaments that are essential for cell shape determination. Acts by regulating cell wall synthesis and cell elongation, and thus cell shape. A feedback loop between cell geometry and MreB localization may maintain elongated cell shape by targeting cell wall growth to regions of negative cell wall curvature.</text>
</comment>
<evidence type="ECO:0000256" key="1">
    <source>
        <dbReference type="ARBA" id="ARBA00022490"/>
    </source>
</evidence>
<dbReference type="PANTHER" id="PTHR42749:SF1">
    <property type="entry name" value="CELL SHAPE-DETERMINING PROTEIN MREB"/>
    <property type="match status" value="1"/>
</dbReference>
<evidence type="ECO:0000256" key="4">
    <source>
        <dbReference type="ARBA" id="ARBA00022960"/>
    </source>
</evidence>
<dbReference type="InterPro" id="IPR004753">
    <property type="entry name" value="MreB"/>
</dbReference>
<name>A0A2T5ITT4_9GAMM</name>
<dbReference type="NCBIfam" id="TIGR00904">
    <property type="entry name" value="mreB"/>
    <property type="match status" value="1"/>
</dbReference>
<keyword evidence="3 6" id="KW-0067">ATP-binding</keyword>
<dbReference type="PANTHER" id="PTHR42749">
    <property type="entry name" value="CELL SHAPE-DETERMINING PROTEIN MREB"/>
    <property type="match status" value="1"/>
</dbReference>
<evidence type="ECO:0000256" key="6">
    <source>
        <dbReference type="HAMAP-Rule" id="MF_02207"/>
    </source>
</evidence>
<reference evidence="7 8" key="1">
    <citation type="submission" date="2018-04" db="EMBL/GenBank/DDBJ databases">
        <title>Genomic Encyclopedia of Archaeal and Bacterial Type Strains, Phase II (KMG-II): from individual species to whole genera.</title>
        <authorList>
            <person name="Goeker M."/>
        </authorList>
    </citation>
    <scope>NUCLEOTIDE SEQUENCE [LARGE SCALE GENOMIC DNA]</scope>
    <source>
        <strain evidence="7 8">DSM 5822</strain>
    </source>
</reference>
<feature type="binding site" evidence="6">
    <location>
        <begin position="19"/>
        <end position="21"/>
    </location>
    <ligand>
        <name>ATP</name>
        <dbReference type="ChEBI" id="CHEBI:30616"/>
    </ligand>
</feature>